<evidence type="ECO:0000256" key="1">
    <source>
        <dbReference type="ARBA" id="ARBA00001917"/>
    </source>
</evidence>
<sequence length="388" mass="42244">MTLGHAMFAGNLDNCLNIEDLRQAARRRAHRMVFDYIDGGSDDEKTLKRNSSAFDDYELLYRVLSGNDTPDMSTTIMGQRLEVPFFLSPAAGNRLFHTDGEVGPATAAAQAGTAYCLSTLSSVSIEEIGALTDGPKWFQLYVWRDRVLVKEMLDRAKAAGFSALILTVDFPITGNRERDPRNGFTIPPRVGARQIWHALQAPFWSLDYVTKAPIRYANISGKTPATTLNAFVAEKLSAAFNWKDAEWLLAEWGGPAMLKGVVRPDDARLAVETGFRAISLSNHGGRQLDTSPAPLDCVQRVRDEIGDAVDLVVDGGVRRGTDVLKAIALGADAVSFARPYLYGLAAAGTPGAVHAVKLMVEAVRRDMILCGIASPAELNVDFLRKCAQ</sequence>
<dbReference type="FunFam" id="3.20.20.70:FF:000029">
    <property type="entry name" value="L-lactate dehydrogenase"/>
    <property type="match status" value="1"/>
</dbReference>
<feature type="binding site" evidence="7">
    <location>
        <begin position="89"/>
        <end position="91"/>
    </location>
    <ligand>
        <name>FMN</name>
        <dbReference type="ChEBI" id="CHEBI:58210"/>
    </ligand>
</feature>
<evidence type="ECO:0000313" key="9">
    <source>
        <dbReference type="EMBL" id="GGD11808.1"/>
    </source>
</evidence>
<evidence type="ECO:0000259" key="8">
    <source>
        <dbReference type="PROSITE" id="PS51349"/>
    </source>
</evidence>
<dbReference type="AlphaFoldDB" id="A0A8J2Y785"/>
<evidence type="ECO:0000313" key="10">
    <source>
        <dbReference type="Proteomes" id="UP000613582"/>
    </source>
</evidence>
<feature type="active site" description="Proton acceptor" evidence="6">
    <location>
        <position position="283"/>
    </location>
</feature>
<dbReference type="GO" id="GO:0010181">
    <property type="term" value="F:FMN binding"/>
    <property type="evidence" value="ECO:0007669"/>
    <property type="project" value="InterPro"/>
</dbReference>
<accession>A0A8J2Y785</accession>
<feature type="binding site" evidence="7">
    <location>
        <position position="281"/>
    </location>
    <ligand>
        <name>FMN</name>
        <dbReference type="ChEBI" id="CHEBI:58210"/>
    </ligand>
</feature>
<feature type="binding site" evidence="7">
    <location>
        <position position="139"/>
    </location>
    <ligand>
        <name>FMN</name>
        <dbReference type="ChEBI" id="CHEBI:58210"/>
    </ligand>
</feature>
<keyword evidence="2 7" id="KW-0285">Flavoprotein</keyword>
<feature type="binding site" evidence="7">
    <location>
        <position position="167"/>
    </location>
    <ligand>
        <name>glyoxylate</name>
        <dbReference type="ChEBI" id="CHEBI:36655"/>
    </ligand>
</feature>
<feature type="binding site" evidence="7">
    <location>
        <position position="259"/>
    </location>
    <ligand>
        <name>FMN</name>
        <dbReference type="ChEBI" id="CHEBI:58210"/>
    </ligand>
</feature>
<dbReference type="InterPro" id="IPR000262">
    <property type="entry name" value="FMN-dep_DH"/>
</dbReference>
<feature type="binding site" evidence="7">
    <location>
        <begin position="314"/>
        <end position="318"/>
    </location>
    <ligand>
        <name>FMN</name>
        <dbReference type="ChEBI" id="CHEBI:58210"/>
    </ligand>
</feature>
<evidence type="ECO:0000256" key="2">
    <source>
        <dbReference type="ARBA" id="ARBA00022630"/>
    </source>
</evidence>
<gene>
    <name evidence="9" type="primary">lldD2</name>
    <name evidence="9" type="ORF">GCM10011342_20760</name>
</gene>
<dbReference type="GO" id="GO:0016614">
    <property type="term" value="F:oxidoreductase activity, acting on CH-OH group of donors"/>
    <property type="evidence" value="ECO:0007669"/>
    <property type="project" value="UniProtKB-ARBA"/>
</dbReference>
<comment type="similarity">
    <text evidence="5">Belongs to the FMN-dependent alpha-hydroxy acid dehydrogenase family.</text>
</comment>
<feature type="domain" description="FMN hydroxy acid dehydrogenase" evidence="8">
    <location>
        <begin position="10"/>
        <end position="388"/>
    </location>
</feature>
<dbReference type="PANTHER" id="PTHR10578:SF149">
    <property type="entry name" value="2-HYDROXYACID OXIDASE 2"/>
    <property type="match status" value="1"/>
</dbReference>
<keyword evidence="4" id="KW-0560">Oxidoreductase</keyword>
<dbReference type="SUPFAM" id="SSF51395">
    <property type="entry name" value="FMN-linked oxidoreductases"/>
    <property type="match status" value="1"/>
</dbReference>
<evidence type="ECO:0000256" key="5">
    <source>
        <dbReference type="ARBA" id="ARBA00024042"/>
    </source>
</evidence>
<dbReference type="PIRSF" id="PIRSF000138">
    <property type="entry name" value="Al-hdrx_acd_dh"/>
    <property type="match status" value="1"/>
</dbReference>
<dbReference type="Gene3D" id="3.20.20.70">
    <property type="entry name" value="Aldolase class I"/>
    <property type="match status" value="1"/>
</dbReference>
<comment type="caution">
    <text evidence="9">The sequence shown here is derived from an EMBL/GenBank/DDBJ whole genome shotgun (WGS) entry which is preliminary data.</text>
</comment>
<feature type="binding site" evidence="7">
    <location>
        <position position="283"/>
    </location>
    <ligand>
        <name>glyoxylate</name>
        <dbReference type="ChEBI" id="CHEBI:36655"/>
    </ligand>
</feature>
<dbReference type="InterPro" id="IPR013785">
    <property type="entry name" value="Aldolase_TIM"/>
</dbReference>
<dbReference type="RefSeq" id="WP_188158491.1">
    <property type="nucleotide sequence ID" value="NZ_CP042288.1"/>
</dbReference>
<organism evidence="9 10">
    <name type="scientific">Aquisalinus flavus</name>
    <dbReference type="NCBI Taxonomy" id="1526572"/>
    <lineage>
        <taxon>Bacteria</taxon>
        <taxon>Pseudomonadati</taxon>
        <taxon>Pseudomonadota</taxon>
        <taxon>Alphaproteobacteria</taxon>
        <taxon>Parvularculales</taxon>
        <taxon>Parvularculaceae</taxon>
        <taxon>Aquisalinus</taxon>
    </lineage>
</organism>
<feature type="binding site" evidence="7">
    <location>
        <position position="118"/>
    </location>
    <ligand>
        <name>FMN</name>
        <dbReference type="ChEBI" id="CHEBI:58210"/>
    </ligand>
</feature>
<dbReference type="InterPro" id="IPR008259">
    <property type="entry name" value="FMN_hydac_DH_AS"/>
</dbReference>
<dbReference type="PROSITE" id="PS00557">
    <property type="entry name" value="FMN_HYDROXY_ACID_DH_1"/>
    <property type="match status" value="1"/>
</dbReference>
<feature type="binding site" evidence="7">
    <location>
        <position position="36"/>
    </location>
    <ligand>
        <name>glyoxylate</name>
        <dbReference type="ChEBI" id="CHEBI:36655"/>
    </ligand>
</feature>
<feature type="binding site" evidence="7">
    <location>
        <position position="286"/>
    </location>
    <ligand>
        <name>glyoxylate</name>
        <dbReference type="ChEBI" id="CHEBI:36655"/>
    </ligand>
</feature>
<dbReference type="Pfam" id="PF01070">
    <property type="entry name" value="FMN_dh"/>
    <property type="match status" value="1"/>
</dbReference>
<protein>
    <submittedName>
        <fullName evidence="9">Alpha-hydroxy-acid oxidizing enzyme</fullName>
    </submittedName>
</protein>
<comment type="cofactor">
    <cofactor evidence="1">
        <name>FMN</name>
        <dbReference type="ChEBI" id="CHEBI:58210"/>
    </cofactor>
</comment>
<keyword evidence="10" id="KW-1185">Reference proteome</keyword>
<evidence type="ECO:0000256" key="3">
    <source>
        <dbReference type="ARBA" id="ARBA00022643"/>
    </source>
</evidence>
<reference evidence="9" key="1">
    <citation type="journal article" date="2014" name="Int. J. Syst. Evol. Microbiol.">
        <title>Complete genome sequence of Corynebacterium casei LMG S-19264T (=DSM 44701T), isolated from a smear-ripened cheese.</title>
        <authorList>
            <consortium name="US DOE Joint Genome Institute (JGI-PGF)"/>
            <person name="Walter F."/>
            <person name="Albersmeier A."/>
            <person name="Kalinowski J."/>
            <person name="Ruckert C."/>
        </authorList>
    </citation>
    <scope>NUCLEOTIDE SEQUENCE</scope>
    <source>
        <strain evidence="9">CGMCC 1.12921</strain>
    </source>
</reference>
<dbReference type="InterPro" id="IPR037396">
    <property type="entry name" value="FMN_HAD"/>
</dbReference>
<dbReference type="Proteomes" id="UP000613582">
    <property type="component" value="Unassembled WGS sequence"/>
</dbReference>
<evidence type="ECO:0000256" key="4">
    <source>
        <dbReference type="ARBA" id="ARBA00023002"/>
    </source>
</evidence>
<feature type="binding site" evidence="7">
    <location>
        <position position="141"/>
    </location>
    <ligand>
        <name>glyoxylate</name>
        <dbReference type="ChEBI" id="CHEBI:36655"/>
    </ligand>
</feature>
<proteinExistence type="inferred from homology"/>
<evidence type="ECO:0000256" key="6">
    <source>
        <dbReference type="PIRSR" id="PIRSR000138-1"/>
    </source>
</evidence>
<dbReference type="PROSITE" id="PS51349">
    <property type="entry name" value="FMN_HYDROXY_ACID_DH_2"/>
    <property type="match status" value="1"/>
</dbReference>
<name>A0A8J2Y785_9PROT</name>
<feature type="binding site" evidence="7">
    <location>
        <position position="176"/>
    </location>
    <ligand>
        <name>glyoxylate</name>
        <dbReference type="ChEBI" id="CHEBI:36655"/>
    </ligand>
</feature>
<evidence type="ECO:0000256" key="7">
    <source>
        <dbReference type="PIRSR" id="PIRSR000138-2"/>
    </source>
</evidence>
<reference evidence="9" key="2">
    <citation type="submission" date="2020-09" db="EMBL/GenBank/DDBJ databases">
        <authorList>
            <person name="Sun Q."/>
            <person name="Zhou Y."/>
        </authorList>
    </citation>
    <scope>NUCLEOTIDE SEQUENCE</scope>
    <source>
        <strain evidence="9">CGMCC 1.12921</strain>
    </source>
</reference>
<keyword evidence="3 7" id="KW-0288">FMN</keyword>
<dbReference type="InterPro" id="IPR012133">
    <property type="entry name" value="Alpha-hydoxy_acid_DH_FMN"/>
</dbReference>
<dbReference type="PANTHER" id="PTHR10578">
    <property type="entry name" value="S -2-HYDROXY-ACID OXIDASE-RELATED"/>
    <property type="match status" value="1"/>
</dbReference>
<dbReference type="CDD" id="cd02809">
    <property type="entry name" value="alpha_hydroxyacid_oxid_FMN"/>
    <property type="match status" value="1"/>
</dbReference>
<dbReference type="EMBL" id="BMGH01000001">
    <property type="protein sequence ID" value="GGD11808.1"/>
    <property type="molecule type" value="Genomic_DNA"/>
</dbReference>